<dbReference type="PROSITE" id="PS50885">
    <property type="entry name" value="HAMP"/>
    <property type="match status" value="1"/>
</dbReference>
<dbReference type="SUPFAM" id="SSF58104">
    <property type="entry name" value="Methyl-accepting chemotaxis protein (MCP) signaling domain"/>
    <property type="match status" value="1"/>
</dbReference>
<dbReference type="Gene3D" id="6.10.340.10">
    <property type="match status" value="1"/>
</dbReference>
<dbReference type="Pfam" id="PF00672">
    <property type="entry name" value="HAMP"/>
    <property type="match status" value="1"/>
</dbReference>
<dbReference type="PROSITE" id="PS50111">
    <property type="entry name" value="CHEMOTAXIS_TRANSDUC_2"/>
    <property type="match status" value="1"/>
</dbReference>
<evidence type="ECO:0000259" key="9">
    <source>
        <dbReference type="PROSITE" id="PS50885"/>
    </source>
</evidence>
<keyword evidence="6" id="KW-1133">Transmembrane helix</keyword>
<organism evidence="10 11">
    <name type="scientific">Shewanella gelidii</name>
    <dbReference type="NCBI Taxonomy" id="1642821"/>
    <lineage>
        <taxon>Bacteria</taxon>
        <taxon>Pseudomonadati</taxon>
        <taxon>Pseudomonadota</taxon>
        <taxon>Gammaproteobacteria</taxon>
        <taxon>Alteromonadales</taxon>
        <taxon>Shewanellaceae</taxon>
        <taxon>Shewanella</taxon>
    </lineage>
</organism>
<comment type="similarity">
    <text evidence="4">Belongs to the methyl-accepting chemotaxis (MCP) protein family.</text>
</comment>
<keyword evidence="6" id="KW-0472">Membrane</keyword>
<feature type="transmembrane region" description="Helical" evidence="6">
    <location>
        <begin position="12"/>
        <end position="34"/>
    </location>
</feature>
<feature type="domain" description="HAMP" evidence="9">
    <location>
        <begin position="214"/>
        <end position="266"/>
    </location>
</feature>
<dbReference type="AlphaFoldDB" id="A0A917JKT7"/>
<evidence type="ECO:0000313" key="10">
    <source>
        <dbReference type="EMBL" id="GGI72096.1"/>
    </source>
</evidence>
<accession>A0A917JKT7</accession>
<protein>
    <submittedName>
        <fullName evidence="10">Methyl-accepting chemotaxis protein</fullName>
    </submittedName>
</protein>
<evidence type="ECO:0000313" key="11">
    <source>
        <dbReference type="Proteomes" id="UP000613743"/>
    </source>
</evidence>
<dbReference type="GO" id="GO:0004888">
    <property type="term" value="F:transmembrane signaling receptor activity"/>
    <property type="evidence" value="ECO:0007669"/>
    <property type="project" value="InterPro"/>
</dbReference>
<dbReference type="GO" id="GO:0006935">
    <property type="term" value="P:chemotaxis"/>
    <property type="evidence" value="ECO:0007669"/>
    <property type="project" value="InterPro"/>
</dbReference>
<dbReference type="PANTHER" id="PTHR32089:SF33">
    <property type="entry name" value="TOXIN COREGULATED PILUS BIOSYNTHESIS PROTEIN I"/>
    <property type="match status" value="1"/>
</dbReference>
<dbReference type="Gene3D" id="1.10.287.950">
    <property type="entry name" value="Methyl-accepting chemotaxis protein"/>
    <property type="match status" value="1"/>
</dbReference>
<feature type="domain" description="T-SNARE coiled-coil homology" evidence="8">
    <location>
        <begin position="458"/>
        <end position="520"/>
    </location>
</feature>
<evidence type="ECO:0000259" key="7">
    <source>
        <dbReference type="PROSITE" id="PS50111"/>
    </source>
</evidence>
<dbReference type="InterPro" id="IPR000727">
    <property type="entry name" value="T_SNARE_dom"/>
</dbReference>
<dbReference type="FunFam" id="1.10.287.950:FF:000001">
    <property type="entry name" value="Methyl-accepting chemotaxis sensory transducer"/>
    <property type="match status" value="1"/>
</dbReference>
<reference evidence="10" key="1">
    <citation type="journal article" date="2014" name="Int. J. Syst. Evol. Microbiol.">
        <title>Complete genome sequence of Corynebacterium casei LMG S-19264T (=DSM 44701T), isolated from a smear-ripened cheese.</title>
        <authorList>
            <consortium name="US DOE Joint Genome Institute (JGI-PGF)"/>
            <person name="Walter F."/>
            <person name="Albersmeier A."/>
            <person name="Kalinowski J."/>
            <person name="Ruckert C."/>
        </authorList>
    </citation>
    <scope>NUCLEOTIDE SEQUENCE</scope>
    <source>
        <strain evidence="10">JCM 30804</strain>
    </source>
</reference>
<feature type="transmembrane region" description="Helical" evidence="6">
    <location>
        <begin position="193"/>
        <end position="217"/>
    </location>
</feature>
<dbReference type="PRINTS" id="PR00260">
    <property type="entry name" value="CHEMTRNSDUCR"/>
</dbReference>
<dbReference type="EMBL" id="BMPZ01000001">
    <property type="protein sequence ID" value="GGI72096.1"/>
    <property type="molecule type" value="Genomic_DNA"/>
</dbReference>
<dbReference type="InterPro" id="IPR003660">
    <property type="entry name" value="HAMP_dom"/>
</dbReference>
<gene>
    <name evidence="10" type="ORF">GCM10009332_06910</name>
</gene>
<dbReference type="SMART" id="SM00283">
    <property type="entry name" value="MA"/>
    <property type="match status" value="1"/>
</dbReference>
<dbReference type="InterPro" id="IPR004089">
    <property type="entry name" value="MCPsignal_dom"/>
</dbReference>
<dbReference type="RefSeq" id="WP_188917815.1">
    <property type="nucleotide sequence ID" value="NZ_BMPZ01000001.1"/>
</dbReference>
<keyword evidence="2" id="KW-1003">Cell membrane</keyword>
<dbReference type="PANTHER" id="PTHR32089">
    <property type="entry name" value="METHYL-ACCEPTING CHEMOTAXIS PROTEIN MCPB"/>
    <property type="match status" value="1"/>
</dbReference>
<dbReference type="Pfam" id="PF00015">
    <property type="entry name" value="MCPsignal"/>
    <property type="match status" value="1"/>
</dbReference>
<dbReference type="CDD" id="cd11386">
    <property type="entry name" value="MCP_signal"/>
    <property type="match status" value="1"/>
</dbReference>
<keyword evidence="3 5" id="KW-0807">Transducer</keyword>
<dbReference type="SMART" id="SM00304">
    <property type="entry name" value="HAMP"/>
    <property type="match status" value="1"/>
</dbReference>
<keyword evidence="2" id="KW-0997">Cell inner membrane</keyword>
<evidence type="ECO:0000256" key="2">
    <source>
        <dbReference type="ARBA" id="ARBA00022519"/>
    </source>
</evidence>
<comment type="subcellular location">
    <subcellularLocation>
        <location evidence="1">Cell inner membrane</location>
        <topology evidence="1">Multi-pass membrane protein</topology>
    </subcellularLocation>
</comment>
<feature type="domain" description="Methyl-accepting transducer" evidence="7">
    <location>
        <begin position="271"/>
        <end position="507"/>
    </location>
</feature>
<evidence type="ECO:0000259" key="8">
    <source>
        <dbReference type="PROSITE" id="PS50192"/>
    </source>
</evidence>
<keyword evidence="11" id="KW-1185">Reference proteome</keyword>
<evidence type="ECO:0000256" key="5">
    <source>
        <dbReference type="PROSITE-ProRule" id="PRU00284"/>
    </source>
</evidence>
<name>A0A917JKT7_9GAMM</name>
<dbReference type="Proteomes" id="UP000613743">
    <property type="component" value="Unassembled WGS sequence"/>
</dbReference>
<dbReference type="GO" id="GO:0005886">
    <property type="term" value="C:plasma membrane"/>
    <property type="evidence" value="ECO:0007669"/>
    <property type="project" value="UniProtKB-SubCell"/>
</dbReference>
<dbReference type="PROSITE" id="PS50192">
    <property type="entry name" value="T_SNARE"/>
    <property type="match status" value="1"/>
</dbReference>
<evidence type="ECO:0000256" key="4">
    <source>
        <dbReference type="ARBA" id="ARBA00029447"/>
    </source>
</evidence>
<evidence type="ECO:0000256" key="6">
    <source>
        <dbReference type="SAM" id="Phobius"/>
    </source>
</evidence>
<sequence length="543" mass="58826">MSALLKNLSIRYQVLLPVFALVVVLAIAVGFANVKLENQLEGMNQTTSKVLENKDYVTDIVHNTFMLRISGIYSIFDKDQLARLDSELIQRMSVNKDLLAKIRKFEGLEDRVDATSIAMDNYGAFVSSTLIPLLKQRQAGDDVEAEYKRQTVEFRRLGKIMVTAIADMSKQVNTQTEVLQQASNTEHANLVKLLFIIFVVVFAVVISAAWVLSGAIVRPIKQLQQIMAEVAKGNLTVKADDQGSNEIAVLNGDVNTTVTQLNKTVSSLYSISNDVASSATELAAVMTQSEANAKMEQGEIDQVTVALNELSSTASNVSSHAVGADNSAKHADEMARQGLDIFQKSQAASEQMNATLANAADVVTQVKEQSEQISKVIEVIQSISEQTNLLALNAAIEAARAGESGRGFAVVADEVRMLAARTQDSTQEIQAIIEGLQAQSGQANESMLSSLDILHHNQELTSQANDSLESITQAITEIGDLNTQVATSAEQQSQVTQDINVNVETITEIVNQNVSGISQSASESQSLSKLAEKQSQELSFFKL</sequence>
<evidence type="ECO:0000256" key="3">
    <source>
        <dbReference type="ARBA" id="ARBA00023224"/>
    </source>
</evidence>
<dbReference type="InterPro" id="IPR004090">
    <property type="entry name" value="Chemotax_Me-accpt_rcpt"/>
</dbReference>
<proteinExistence type="inferred from homology"/>
<dbReference type="GO" id="GO:0007165">
    <property type="term" value="P:signal transduction"/>
    <property type="evidence" value="ECO:0007669"/>
    <property type="project" value="UniProtKB-KW"/>
</dbReference>
<reference evidence="10" key="2">
    <citation type="submission" date="2020-09" db="EMBL/GenBank/DDBJ databases">
        <authorList>
            <person name="Sun Q."/>
            <person name="Ohkuma M."/>
        </authorList>
    </citation>
    <scope>NUCLEOTIDE SEQUENCE</scope>
    <source>
        <strain evidence="10">JCM 30804</strain>
    </source>
</reference>
<dbReference type="CDD" id="cd06225">
    <property type="entry name" value="HAMP"/>
    <property type="match status" value="1"/>
</dbReference>
<comment type="caution">
    <text evidence="10">The sequence shown here is derived from an EMBL/GenBank/DDBJ whole genome shotgun (WGS) entry which is preliminary data.</text>
</comment>
<keyword evidence="6" id="KW-0812">Transmembrane</keyword>
<evidence type="ECO:0000256" key="1">
    <source>
        <dbReference type="ARBA" id="ARBA00004429"/>
    </source>
</evidence>